<dbReference type="SUPFAM" id="SSF46689">
    <property type="entry name" value="Homeodomain-like"/>
    <property type="match status" value="1"/>
</dbReference>
<dbReference type="PANTHER" id="PTHR30055:SF234">
    <property type="entry name" value="HTH-TYPE TRANSCRIPTIONAL REGULATOR BETI"/>
    <property type="match status" value="1"/>
</dbReference>
<dbReference type="PROSITE" id="PS50977">
    <property type="entry name" value="HTH_TETR_2"/>
    <property type="match status" value="1"/>
</dbReference>
<evidence type="ECO:0000259" key="6">
    <source>
        <dbReference type="PROSITE" id="PS50977"/>
    </source>
</evidence>
<reference evidence="7" key="1">
    <citation type="journal article" date="2014" name="Int. J. Syst. Evol. Microbiol.">
        <title>Complete genome sequence of Corynebacterium casei LMG S-19264T (=DSM 44701T), isolated from a smear-ripened cheese.</title>
        <authorList>
            <consortium name="US DOE Joint Genome Institute (JGI-PGF)"/>
            <person name="Walter F."/>
            <person name="Albersmeier A."/>
            <person name="Kalinowski J."/>
            <person name="Ruckert C."/>
        </authorList>
    </citation>
    <scope>NUCLEOTIDE SEQUENCE</scope>
    <source>
        <strain evidence="7">CGMCC 4.7312</strain>
    </source>
</reference>
<dbReference type="GO" id="GO:0000976">
    <property type="term" value="F:transcription cis-regulatory region binding"/>
    <property type="evidence" value="ECO:0007669"/>
    <property type="project" value="TreeGrafter"/>
</dbReference>
<dbReference type="PRINTS" id="PR00455">
    <property type="entry name" value="HTHTETR"/>
</dbReference>
<dbReference type="RefSeq" id="WP_189040594.1">
    <property type="nucleotide sequence ID" value="NZ_BMNB01000002.1"/>
</dbReference>
<dbReference type="InterPro" id="IPR039538">
    <property type="entry name" value="BetI_C"/>
</dbReference>
<dbReference type="InterPro" id="IPR009057">
    <property type="entry name" value="Homeodomain-like_sf"/>
</dbReference>
<feature type="domain" description="HTH tetR-type" evidence="6">
    <location>
        <begin position="2"/>
        <end position="62"/>
    </location>
</feature>
<keyword evidence="3 5" id="KW-0238">DNA-binding</keyword>
<proteinExistence type="predicted"/>
<evidence type="ECO:0000256" key="1">
    <source>
        <dbReference type="ARBA" id="ARBA00022491"/>
    </source>
</evidence>
<comment type="caution">
    <text evidence="7">The sequence shown here is derived from an EMBL/GenBank/DDBJ whole genome shotgun (WGS) entry which is preliminary data.</text>
</comment>
<feature type="DNA-binding region" description="H-T-H motif" evidence="5">
    <location>
        <begin position="25"/>
        <end position="44"/>
    </location>
</feature>
<dbReference type="InterPro" id="IPR001647">
    <property type="entry name" value="HTH_TetR"/>
</dbReference>
<reference evidence="7" key="2">
    <citation type="submission" date="2020-09" db="EMBL/GenBank/DDBJ databases">
        <authorList>
            <person name="Sun Q."/>
            <person name="Zhou Y."/>
        </authorList>
    </citation>
    <scope>NUCLEOTIDE SEQUENCE</scope>
    <source>
        <strain evidence="7">CGMCC 4.7312</strain>
    </source>
</reference>
<dbReference type="InterPro" id="IPR036271">
    <property type="entry name" value="Tet_transcr_reg_TetR-rel_C_sf"/>
</dbReference>
<evidence type="ECO:0000256" key="4">
    <source>
        <dbReference type="ARBA" id="ARBA00023163"/>
    </source>
</evidence>
<dbReference type="PANTHER" id="PTHR30055">
    <property type="entry name" value="HTH-TYPE TRANSCRIPTIONAL REGULATOR RUTR"/>
    <property type="match status" value="1"/>
</dbReference>
<keyword evidence="2" id="KW-0805">Transcription regulation</keyword>
<evidence type="ECO:0000256" key="3">
    <source>
        <dbReference type="ARBA" id="ARBA00023125"/>
    </source>
</evidence>
<dbReference type="InterPro" id="IPR050109">
    <property type="entry name" value="HTH-type_TetR-like_transc_reg"/>
</dbReference>
<keyword evidence="4" id="KW-0804">Transcription</keyword>
<organism evidence="7 8">
    <name type="scientific">Micromonospora sonchi</name>
    <dbReference type="NCBI Taxonomy" id="1763543"/>
    <lineage>
        <taxon>Bacteria</taxon>
        <taxon>Bacillati</taxon>
        <taxon>Actinomycetota</taxon>
        <taxon>Actinomycetes</taxon>
        <taxon>Micromonosporales</taxon>
        <taxon>Micromonosporaceae</taxon>
        <taxon>Micromonospora</taxon>
    </lineage>
</organism>
<dbReference type="AlphaFoldDB" id="A0A917THG5"/>
<protein>
    <recommendedName>
        <fullName evidence="6">HTH tetR-type domain-containing protein</fullName>
    </recommendedName>
</protein>
<keyword evidence="1" id="KW-0678">Repressor</keyword>
<dbReference type="Proteomes" id="UP000608890">
    <property type="component" value="Unassembled WGS sequence"/>
</dbReference>
<evidence type="ECO:0000313" key="7">
    <source>
        <dbReference type="EMBL" id="GGM23360.1"/>
    </source>
</evidence>
<sequence>MGDRREQIVRAATEIAAEGGLAALTVRAVAARAGIGASTLRHYFPTQRALHQAVIDQSLDAELLDLRIGDRTVPAATRLTECLAQFLPTATDGRVELENWLALYASALGPQRIEQARRLLSGMTARALDRVDTWLATLEAEGALRHPDRLRHATVLLALIDGLCLQLLATESGAGVAEARSILAEAVERLVTVSPPD</sequence>
<evidence type="ECO:0000256" key="5">
    <source>
        <dbReference type="PROSITE-ProRule" id="PRU00335"/>
    </source>
</evidence>
<dbReference type="Pfam" id="PF13977">
    <property type="entry name" value="TetR_C_6"/>
    <property type="match status" value="1"/>
</dbReference>
<evidence type="ECO:0000256" key="2">
    <source>
        <dbReference type="ARBA" id="ARBA00023015"/>
    </source>
</evidence>
<name>A0A917THG5_9ACTN</name>
<dbReference type="GO" id="GO:0003700">
    <property type="term" value="F:DNA-binding transcription factor activity"/>
    <property type="evidence" value="ECO:0007669"/>
    <property type="project" value="TreeGrafter"/>
</dbReference>
<dbReference type="SUPFAM" id="SSF48498">
    <property type="entry name" value="Tetracyclin repressor-like, C-terminal domain"/>
    <property type="match status" value="1"/>
</dbReference>
<evidence type="ECO:0000313" key="8">
    <source>
        <dbReference type="Proteomes" id="UP000608890"/>
    </source>
</evidence>
<dbReference type="EMBL" id="BMNB01000002">
    <property type="protein sequence ID" value="GGM23360.1"/>
    <property type="molecule type" value="Genomic_DNA"/>
</dbReference>
<dbReference type="Pfam" id="PF00440">
    <property type="entry name" value="TetR_N"/>
    <property type="match status" value="1"/>
</dbReference>
<dbReference type="Gene3D" id="1.10.357.10">
    <property type="entry name" value="Tetracycline Repressor, domain 2"/>
    <property type="match status" value="1"/>
</dbReference>
<keyword evidence="8" id="KW-1185">Reference proteome</keyword>
<accession>A0A917THG5</accession>
<gene>
    <name evidence="7" type="ORF">GCM10011608_05080</name>
</gene>